<keyword evidence="5 6" id="KW-0472">Membrane</keyword>
<evidence type="ECO:0000313" key="8">
    <source>
        <dbReference type="EMBL" id="GEP10208.1"/>
    </source>
</evidence>
<dbReference type="GO" id="GO:0022857">
    <property type="term" value="F:transmembrane transporter activity"/>
    <property type="evidence" value="ECO:0007669"/>
    <property type="project" value="InterPro"/>
</dbReference>
<dbReference type="PROSITE" id="PS50850">
    <property type="entry name" value="MFS"/>
    <property type="match status" value="1"/>
</dbReference>
<dbReference type="RefSeq" id="WP_147046491.1">
    <property type="nucleotide sequence ID" value="NZ_BJZV01000009.1"/>
</dbReference>
<accession>A0A512JJS1</accession>
<dbReference type="CDD" id="cd17319">
    <property type="entry name" value="MFS_ExuT_GudP_like"/>
    <property type="match status" value="1"/>
</dbReference>
<evidence type="ECO:0000256" key="5">
    <source>
        <dbReference type="ARBA" id="ARBA00023136"/>
    </source>
</evidence>
<dbReference type="EMBL" id="BJZV01000009">
    <property type="protein sequence ID" value="GEP10208.1"/>
    <property type="molecule type" value="Genomic_DNA"/>
</dbReference>
<evidence type="ECO:0000256" key="6">
    <source>
        <dbReference type="SAM" id="Phobius"/>
    </source>
</evidence>
<dbReference type="GO" id="GO:0016020">
    <property type="term" value="C:membrane"/>
    <property type="evidence" value="ECO:0007669"/>
    <property type="project" value="UniProtKB-SubCell"/>
</dbReference>
<dbReference type="InterPro" id="IPR011701">
    <property type="entry name" value="MFS"/>
</dbReference>
<dbReference type="Proteomes" id="UP000321750">
    <property type="component" value="Unassembled WGS sequence"/>
</dbReference>
<evidence type="ECO:0000256" key="3">
    <source>
        <dbReference type="ARBA" id="ARBA00022692"/>
    </source>
</evidence>
<evidence type="ECO:0000259" key="7">
    <source>
        <dbReference type="PROSITE" id="PS50850"/>
    </source>
</evidence>
<name>A0A512JJS1_9HYPH</name>
<dbReference type="Gene3D" id="1.20.1250.20">
    <property type="entry name" value="MFS general substrate transporter like domains"/>
    <property type="match status" value="2"/>
</dbReference>
<comment type="subcellular location">
    <subcellularLocation>
        <location evidence="1">Membrane</location>
        <topology evidence="1">Multi-pass membrane protein</topology>
    </subcellularLocation>
</comment>
<feature type="transmembrane region" description="Helical" evidence="6">
    <location>
        <begin position="285"/>
        <end position="304"/>
    </location>
</feature>
<feature type="domain" description="Major facilitator superfamily (MFS) profile" evidence="7">
    <location>
        <begin position="22"/>
        <end position="427"/>
    </location>
</feature>
<dbReference type="AlphaFoldDB" id="A0A512JJS1"/>
<feature type="transmembrane region" description="Helical" evidence="6">
    <location>
        <begin position="112"/>
        <end position="134"/>
    </location>
</feature>
<protein>
    <submittedName>
        <fullName evidence="8">MFS transporter</fullName>
    </submittedName>
</protein>
<feature type="transmembrane region" description="Helical" evidence="6">
    <location>
        <begin position="337"/>
        <end position="356"/>
    </location>
</feature>
<dbReference type="InterPro" id="IPR036259">
    <property type="entry name" value="MFS_trans_sf"/>
</dbReference>
<keyword evidence="2" id="KW-0813">Transport</keyword>
<feature type="transmembrane region" description="Helical" evidence="6">
    <location>
        <begin position="403"/>
        <end position="424"/>
    </location>
</feature>
<feature type="transmembrane region" description="Helical" evidence="6">
    <location>
        <begin position="180"/>
        <end position="202"/>
    </location>
</feature>
<dbReference type="SUPFAM" id="SSF103473">
    <property type="entry name" value="MFS general substrate transporter"/>
    <property type="match status" value="1"/>
</dbReference>
<gene>
    <name evidence="8" type="ORF">MGN01_20530</name>
</gene>
<feature type="transmembrane region" description="Helical" evidence="6">
    <location>
        <begin position="55"/>
        <end position="76"/>
    </location>
</feature>
<dbReference type="FunFam" id="1.20.1250.20:FF:000018">
    <property type="entry name" value="MFS transporter permease"/>
    <property type="match status" value="1"/>
</dbReference>
<reference evidence="8 9" key="1">
    <citation type="submission" date="2019-07" db="EMBL/GenBank/DDBJ databases">
        <title>Whole genome shotgun sequence of Methylobacterium gnaphalii NBRC 107716.</title>
        <authorList>
            <person name="Hosoyama A."/>
            <person name="Uohara A."/>
            <person name="Ohji S."/>
            <person name="Ichikawa N."/>
        </authorList>
    </citation>
    <scope>NUCLEOTIDE SEQUENCE [LARGE SCALE GENOMIC DNA]</scope>
    <source>
        <strain evidence="8 9">NBRC 107716</strain>
    </source>
</reference>
<comment type="caution">
    <text evidence="8">The sequence shown here is derived from an EMBL/GenBank/DDBJ whole genome shotgun (WGS) entry which is preliminary data.</text>
</comment>
<feature type="transmembrane region" description="Helical" evidence="6">
    <location>
        <begin position="146"/>
        <end position="168"/>
    </location>
</feature>
<evidence type="ECO:0000256" key="4">
    <source>
        <dbReference type="ARBA" id="ARBA00022989"/>
    </source>
</evidence>
<dbReference type="PANTHER" id="PTHR43791">
    <property type="entry name" value="PERMEASE-RELATED"/>
    <property type="match status" value="1"/>
</dbReference>
<evidence type="ECO:0000256" key="1">
    <source>
        <dbReference type="ARBA" id="ARBA00004141"/>
    </source>
</evidence>
<feature type="transmembrane region" description="Helical" evidence="6">
    <location>
        <begin position="313"/>
        <end position="331"/>
    </location>
</feature>
<proteinExistence type="predicted"/>
<evidence type="ECO:0000256" key="2">
    <source>
        <dbReference type="ARBA" id="ARBA00022448"/>
    </source>
</evidence>
<keyword evidence="3 6" id="KW-0812">Transmembrane</keyword>
<dbReference type="InterPro" id="IPR020846">
    <property type="entry name" value="MFS_dom"/>
</dbReference>
<keyword evidence="4 6" id="KW-1133">Transmembrane helix</keyword>
<feature type="transmembrane region" description="Helical" evidence="6">
    <location>
        <begin position="368"/>
        <end position="391"/>
    </location>
</feature>
<organism evidence="8 9">
    <name type="scientific">Methylobacterium gnaphalii</name>
    <dbReference type="NCBI Taxonomy" id="1010610"/>
    <lineage>
        <taxon>Bacteria</taxon>
        <taxon>Pseudomonadati</taxon>
        <taxon>Pseudomonadota</taxon>
        <taxon>Alphaproteobacteria</taxon>
        <taxon>Hyphomicrobiales</taxon>
        <taxon>Methylobacteriaceae</taxon>
        <taxon>Methylobacterium</taxon>
    </lineage>
</organism>
<feature type="transmembrane region" description="Helical" evidence="6">
    <location>
        <begin position="248"/>
        <end position="273"/>
    </location>
</feature>
<keyword evidence="9" id="KW-1185">Reference proteome</keyword>
<dbReference type="Pfam" id="PF07690">
    <property type="entry name" value="MFS_1"/>
    <property type="match status" value="1"/>
</dbReference>
<dbReference type="PANTHER" id="PTHR43791:SF36">
    <property type="entry name" value="TRANSPORTER, PUTATIVE (AFU_ORTHOLOGUE AFUA_6G08340)-RELATED"/>
    <property type="match status" value="1"/>
</dbReference>
<feature type="transmembrane region" description="Helical" evidence="6">
    <location>
        <begin position="18"/>
        <end position="35"/>
    </location>
</feature>
<evidence type="ECO:0000313" key="9">
    <source>
        <dbReference type="Proteomes" id="UP000321750"/>
    </source>
</evidence>
<feature type="transmembrane region" description="Helical" evidence="6">
    <location>
        <begin position="88"/>
        <end position="106"/>
    </location>
</feature>
<dbReference type="OrthoDB" id="9773957at2"/>
<sequence length="442" mass="47768">MSDADSEKANRDRIFKQAFVRLMPLLFIGYVMAYIDRINVGFAALKMNADLGIGPAVYGFGAGVFFIGYFFAEVPSNLILEKVGARRWIARIMISWGLISAAMVFVQGEKSFLAMRLLLGAAEAGFYPGVILYMTYWFPKEYRARMFGAFSVAIPASLAIGAPLSTAILQLDGLMGLKGWQWLFILEGLPTSLFGIMFLYLIPDRPKDAQWLAPADRNKLQSILDEEKRSVAATHGSSLRTAFTDPRMAALSFIYFANTGANLGLAFFLPQILKSTGLSDMQSGLFTAVPYLFGTIGGLVFGYISDRYNDRRLTLATALVFTSLGMVGAGFLTGSLWAVAFMSLAAIGLYGAKAPFWALPSMFLTGSAAAAGIAVINCIGNLGGFVAPSIVGWVRQETGSFEAGLYFLGGLVLTGAIMTILVVNQRFAEAREPRVALGKQSA</sequence>